<keyword evidence="4" id="KW-1185">Reference proteome</keyword>
<name>A0A521D823_9BACL</name>
<dbReference type="GO" id="GO:0016491">
    <property type="term" value="F:oxidoreductase activity"/>
    <property type="evidence" value="ECO:0007669"/>
    <property type="project" value="InterPro"/>
</dbReference>
<evidence type="ECO:0000313" key="3">
    <source>
        <dbReference type="EMBL" id="SMO67848.1"/>
    </source>
</evidence>
<sequence length="440" mass="48182">MKTYEAVIIGGGISGLATSVYLAKAGCSVILLEKSHRVGGRAMTVKKNGTSFNLGAHALFKGGEGFAILRELGVPFQGKSPDTSQSVAIWKNQTIPMPSGLSSLFSTKLLSWQGKWELSRLMLSLNRNDFSSIGPISLREWAETEITDPMVRHLFYALCRTATYARNLDHLLASVVLRQVQRSLKDGVLYVDGGWQSLIEGLREQAVAAGVIIHTRENVVKIEHDGKVQNIFLDGGEKLEAPFLIVTTGWEDTSRMVKNARHTSLWKWKEQARPVFAACLDLGLKRLPNPQHCVAIGLDQPVFFTNASLRTEMRENEAIVVHLIHYLGDEPGEPKANARQLEQTMDLLHPGWRNEVVARQFLPNMVVTQDAPTTDREHPGPSVPEIKGLYIAGDGAGHGEMLVDAALASAKRAALAIIREQRAAGSGGWVDENGSAVRSV</sequence>
<dbReference type="InterPro" id="IPR002937">
    <property type="entry name" value="Amino_oxidase"/>
</dbReference>
<reference evidence="3 4" key="1">
    <citation type="submission" date="2017-05" db="EMBL/GenBank/DDBJ databases">
        <authorList>
            <person name="Varghese N."/>
            <person name="Submissions S."/>
        </authorList>
    </citation>
    <scope>NUCLEOTIDE SEQUENCE [LARGE SCALE GENOMIC DNA]</scope>
    <source>
        <strain evidence="3 4">DSM 45474</strain>
    </source>
</reference>
<dbReference type="PANTHER" id="PTHR43734:SF1">
    <property type="entry name" value="PHYTOENE DESATURASE"/>
    <property type="match status" value="1"/>
</dbReference>
<dbReference type="EMBL" id="FXTI01000005">
    <property type="protein sequence ID" value="SMO67848.1"/>
    <property type="molecule type" value="Genomic_DNA"/>
</dbReference>
<dbReference type="Gene3D" id="3.50.50.60">
    <property type="entry name" value="FAD/NAD(P)-binding domain"/>
    <property type="match status" value="1"/>
</dbReference>
<comment type="similarity">
    <text evidence="1">Belongs to the carotenoid/retinoid oxidoreductase family. CrtN subfamily.</text>
</comment>
<dbReference type="AlphaFoldDB" id="A0A521D823"/>
<protein>
    <submittedName>
        <fullName evidence="3">Phytoene dehydrogenase-related protein</fullName>
    </submittedName>
</protein>
<dbReference type="SUPFAM" id="SSF51905">
    <property type="entry name" value="FAD/NAD(P)-binding domain"/>
    <property type="match status" value="1"/>
</dbReference>
<feature type="domain" description="Amine oxidase" evidence="2">
    <location>
        <begin position="13"/>
        <end position="249"/>
    </location>
</feature>
<gene>
    <name evidence="3" type="ORF">SAMN06264849_105201</name>
</gene>
<dbReference type="Proteomes" id="UP000315636">
    <property type="component" value="Unassembled WGS sequence"/>
</dbReference>
<dbReference type="PANTHER" id="PTHR43734">
    <property type="entry name" value="PHYTOENE DESATURASE"/>
    <property type="match status" value="1"/>
</dbReference>
<proteinExistence type="inferred from homology"/>
<evidence type="ECO:0000313" key="4">
    <source>
        <dbReference type="Proteomes" id="UP000315636"/>
    </source>
</evidence>
<dbReference type="RefSeq" id="WP_185956177.1">
    <property type="nucleotide sequence ID" value="NZ_FXTI01000005.1"/>
</dbReference>
<dbReference type="Gene3D" id="3.90.660.50">
    <property type="match status" value="1"/>
</dbReference>
<dbReference type="Pfam" id="PF01593">
    <property type="entry name" value="Amino_oxidase"/>
    <property type="match status" value="1"/>
</dbReference>
<evidence type="ECO:0000259" key="2">
    <source>
        <dbReference type="Pfam" id="PF01593"/>
    </source>
</evidence>
<organism evidence="3 4">
    <name type="scientific">Melghirimyces algeriensis</name>
    <dbReference type="NCBI Taxonomy" id="910412"/>
    <lineage>
        <taxon>Bacteria</taxon>
        <taxon>Bacillati</taxon>
        <taxon>Bacillota</taxon>
        <taxon>Bacilli</taxon>
        <taxon>Bacillales</taxon>
        <taxon>Thermoactinomycetaceae</taxon>
        <taxon>Melghirimyces</taxon>
    </lineage>
</organism>
<accession>A0A521D823</accession>
<dbReference type="InterPro" id="IPR036188">
    <property type="entry name" value="FAD/NAD-bd_sf"/>
</dbReference>
<evidence type="ECO:0000256" key="1">
    <source>
        <dbReference type="ARBA" id="ARBA00038322"/>
    </source>
</evidence>